<keyword evidence="4" id="KW-0486">Methionine biosynthesis</keyword>
<dbReference type="GO" id="GO:0005634">
    <property type="term" value="C:nucleus"/>
    <property type="evidence" value="ECO:0007669"/>
    <property type="project" value="UniProtKB-SubCell"/>
</dbReference>
<keyword evidence="4" id="KW-0479">Metal-binding</keyword>
<gene>
    <name evidence="7" type="ORF">Ahy_A09g042391</name>
</gene>
<dbReference type="GO" id="GO:0010309">
    <property type="term" value="F:acireductone dioxygenase [iron(II)-requiring] activity"/>
    <property type="evidence" value="ECO:0007669"/>
    <property type="project" value="UniProtKB-UniRule"/>
</dbReference>
<comment type="pathway">
    <text evidence="4">Amino-acid biosynthesis; L-methionine biosynthesis via salvage pathway; L-methionine from S-methyl-5-thio-alpha-D-ribose 1-phosphate: step 5/6.</text>
</comment>
<evidence type="ECO:0000313" key="7">
    <source>
        <dbReference type="EMBL" id="RYR37512.1"/>
    </source>
</evidence>
<dbReference type="GO" id="GO:0016151">
    <property type="term" value="F:nickel cation binding"/>
    <property type="evidence" value="ECO:0007669"/>
    <property type="project" value="UniProtKB-UniRule"/>
</dbReference>
<keyword evidence="2 4" id="KW-0963">Cytoplasm</keyword>
<dbReference type="Gene3D" id="2.60.120.10">
    <property type="entry name" value="Jelly Rolls"/>
    <property type="match status" value="1"/>
</dbReference>
<organism evidence="7 8">
    <name type="scientific">Arachis hypogaea</name>
    <name type="common">Peanut</name>
    <dbReference type="NCBI Taxonomy" id="3818"/>
    <lineage>
        <taxon>Eukaryota</taxon>
        <taxon>Viridiplantae</taxon>
        <taxon>Streptophyta</taxon>
        <taxon>Embryophyta</taxon>
        <taxon>Tracheophyta</taxon>
        <taxon>Spermatophyta</taxon>
        <taxon>Magnoliopsida</taxon>
        <taxon>eudicotyledons</taxon>
        <taxon>Gunneridae</taxon>
        <taxon>Pentapetalae</taxon>
        <taxon>rosids</taxon>
        <taxon>fabids</taxon>
        <taxon>Fabales</taxon>
        <taxon>Fabaceae</taxon>
        <taxon>Papilionoideae</taxon>
        <taxon>50 kb inversion clade</taxon>
        <taxon>dalbergioids sensu lato</taxon>
        <taxon>Dalbergieae</taxon>
        <taxon>Pterocarpus clade</taxon>
        <taxon>Arachis</taxon>
    </lineage>
</organism>
<comment type="subcellular location">
    <subcellularLocation>
        <location evidence="1">Cell membrane</location>
        <topology evidence="1">Peripheral membrane protein</topology>
        <orientation evidence="1">Cytoplasmic side</orientation>
    </subcellularLocation>
    <subcellularLocation>
        <location evidence="4">Cytoplasm</location>
    </subcellularLocation>
    <subcellularLocation>
        <location evidence="4">Nucleus</location>
    </subcellularLocation>
</comment>
<reference evidence="7 8" key="1">
    <citation type="submission" date="2019-01" db="EMBL/GenBank/DDBJ databases">
        <title>Sequencing of cultivated peanut Arachis hypogaea provides insights into genome evolution and oil improvement.</title>
        <authorList>
            <person name="Chen X."/>
        </authorList>
    </citation>
    <scope>NUCLEOTIDE SEQUENCE [LARGE SCALE GENOMIC DNA]</scope>
    <source>
        <strain evidence="8">cv. Fuhuasheng</strain>
        <strain evidence="7">GDAAS-fuhuasheng2018</strain>
        <tissue evidence="7">Leaves</tissue>
    </source>
</reference>
<dbReference type="InterPro" id="IPR010399">
    <property type="entry name" value="Tify_dom"/>
</dbReference>
<dbReference type="HAMAP" id="MF_03154">
    <property type="entry name" value="Salvage_MtnD_euk"/>
    <property type="match status" value="1"/>
</dbReference>
<dbReference type="PROSITE" id="PS51320">
    <property type="entry name" value="TIFY"/>
    <property type="match status" value="1"/>
</dbReference>
<keyword evidence="4" id="KW-0223">Dioxygenase</keyword>
<evidence type="ECO:0000259" key="6">
    <source>
        <dbReference type="PROSITE" id="PS51320"/>
    </source>
</evidence>
<keyword evidence="4" id="KW-0028">Amino-acid biosynthesis</keyword>
<dbReference type="InterPro" id="IPR014710">
    <property type="entry name" value="RmlC-like_jellyroll"/>
</dbReference>
<keyword evidence="3 4" id="KW-0539">Nucleus</keyword>
<feature type="region of interest" description="Disordered" evidence="5">
    <location>
        <begin position="319"/>
        <end position="349"/>
    </location>
</feature>
<dbReference type="SUPFAM" id="SSF51182">
    <property type="entry name" value="RmlC-like cupins"/>
    <property type="match status" value="1"/>
</dbReference>
<comment type="caution">
    <text evidence="7">The sequence shown here is derived from an EMBL/GenBank/DDBJ whole genome shotgun (WGS) entry which is preliminary data.</text>
</comment>
<evidence type="ECO:0000256" key="2">
    <source>
        <dbReference type="ARBA" id="ARBA00022490"/>
    </source>
</evidence>
<dbReference type="InterPro" id="IPR004313">
    <property type="entry name" value="ARD"/>
</dbReference>
<dbReference type="Pfam" id="PF06200">
    <property type="entry name" value="tify"/>
    <property type="match status" value="1"/>
</dbReference>
<feature type="binding site" evidence="4">
    <location>
        <position position="506"/>
    </location>
    <ligand>
        <name>Ni(2+)</name>
        <dbReference type="ChEBI" id="CHEBI:49786"/>
        <note>for nickel-dependent acireductone dioxygenase activity</note>
    </ligand>
</feature>
<feature type="binding site" evidence="4">
    <location>
        <position position="461"/>
    </location>
    <ligand>
        <name>Ni(2+)</name>
        <dbReference type="ChEBI" id="CHEBI:49786"/>
        <note>for nickel-dependent acireductone dioxygenase activity</note>
    </ligand>
</feature>
<protein>
    <recommendedName>
        <fullName evidence="4">Acireductone dioxygenase</fullName>
    </recommendedName>
    <alternativeName>
        <fullName evidence="4">Acireductone dioxygenase (Fe(2+)-requiring)</fullName>
        <shortName evidence="4">ARD'</shortName>
        <shortName evidence="4">Fe-ARD</shortName>
        <ecNumber evidence="4">1.13.11.54</ecNumber>
    </alternativeName>
    <alternativeName>
        <fullName evidence="4">Acireductone dioxygenase (Ni(2+)-requiring)</fullName>
        <shortName evidence="4">ARD</shortName>
        <shortName evidence="4">Ni-ARD</shortName>
        <ecNumber evidence="4">1.13.11.53</ecNumber>
    </alternativeName>
</protein>
<evidence type="ECO:0000256" key="3">
    <source>
        <dbReference type="ARBA" id="ARBA00023242"/>
    </source>
</evidence>
<dbReference type="EC" id="1.13.11.53" evidence="4"/>
<feature type="binding site" evidence="4">
    <location>
        <position position="467"/>
    </location>
    <ligand>
        <name>Ni(2+)</name>
        <dbReference type="ChEBI" id="CHEBI:49786"/>
        <note>for nickel-dependent acireductone dioxygenase activity</note>
    </ligand>
</feature>
<dbReference type="PANTHER" id="PTHR23418">
    <property type="entry name" value="ACIREDUCTONE DIOXYGENASE"/>
    <property type="match status" value="1"/>
</dbReference>
<feature type="region of interest" description="Disordered" evidence="5">
    <location>
        <begin position="280"/>
        <end position="305"/>
    </location>
</feature>
<feature type="compositionally biased region" description="Polar residues" evidence="5">
    <location>
        <begin position="153"/>
        <end position="170"/>
    </location>
</feature>
<dbReference type="GO" id="GO:0005506">
    <property type="term" value="F:iron ion binding"/>
    <property type="evidence" value="ECO:0007669"/>
    <property type="project" value="UniProtKB-UniRule"/>
</dbReference>
<feature type="binding site" evidence="4">
    <location>
        <position position="463"/>
    </location>
    <ligand>
        <name>Ni(2+)</name>
        <dbReference type="ChEBI" id="CHEBI:49786"/>
        <note>for nickel-dependent acireductone dioxygenase activity</note>
    </ligand>
</feature>
<dbReference type="InterPro" id="IPR018467">
    <property type="entry name" value="CCT_CS"/>
</dbReference>
<dbReference type="PANTHER" id="PTHR23418:SF4">
    <property type="entry name" value="ACIREDUCTONE DIOXYGENASE 4"/>
    <property type="match status" value="1"/>
</dbReference>
<feature type="binding site" evidence="4">
    <location>
        <position position="506"/>
    </location>
    <ligand>
        <name>Fe(2+)</name>
        <dbReference type="ChEBI" id="CHEBI:29033"/>
        <note>for iron-dependent acireductone dioxygenase activity</note>
    </ligand>
</feature>
<comment type="function">
    <text evidence="4">Catalyzes 2 different reactions between oxygen and the acireductone 1,2-dihydroxy-3-keto-5-methylthiopentene (DHK-MTPene) depending upon the metal bound in the active site. Fe-containing acireductone dioxygenase (Fe-ARD) produces formate and 2-keto-4-methylthiobutyrate (KMTB), the alpha-ketoacid precursor of methionine in the methionine recycle pathway. Ni-containing acireductone dioxygenase (Ni-ARD) produces methylthiopropionate, carbon monoxide and formate, and does not lie on the methionine recycle pathway.</text>
</comment>
<comment type="similarity">
    <text evidence="4">Belongs to the acireductone dioxygenase (ARD) family.</text>
</comment>
<comment type="catalytic activity">
    <reaction evidence="4">
        <text>1,2-dihydroxy-5-(methylsulfanyl)pent-1-en-3-one + O2 = 4-methylsulfanyl-2-oxobutanoate + formate + 2 H(+)</text>
        <dbReference type="Rhea" id="RHEA:24504"/>
        <dbReference type="ChEBI" id="CHEBI:15378"/>
        <dbReference type="ChEBI" id="CHEBI:15379"/>
        <dbReference type="ChEBI" id="CHEBI:15740"/>
        <dbReference type="ChEBI" id="CHEBI:16723"/>
        <dbReference type="ChEBI" id="CHEBI:49252"/>
        <dbReference type="EC" id="1.13.11.54"/>
    </reaction>
</comment>
<dbReference type="Pfam" id="PF03079">
    <property type="entry name" value="ARD"/>
    <property type="match status" value="1"/>
</dbReference>
<feature type="compositionally biased region" description="Low complexity" evidence="5">
    <location>
        <begin position="322"/>
        <end position="335"/>
    </location>
</feature>
<dbReference type="Pfam" id="PF09425">
    <property type="entry name" value="Jas_motif"/>
    <property type="match status" value="1"/>
</dbReference>
<feature type="region of interest" description="Disordered" evidence="5">
    <location>
        <begin position="1"/>
        <end position="44"/>
    </location>
</feature>
<feature type="compositionally biased region" description="Basic and acidic residues" evidence="5">
    <location>
        <begin position="21"/>
        <end position="31"/>
    </location>
</feature>
<comment type="cofactor">
    <cofactor evidence="4">
        <name>Fe(2+)</name>
        <dbReference type="ChEBI" id="CHEBI:29033"/>
    </cofactor>
    <cofactor evidence="4">
        <name>Ni(2+)</name>
        <dbReference type="ChEBI" id="CHEBI:49786"/>
    </cofactor>
    <text evidence="4">Binds either 1 Fe or Ni cation per monomer. Iron-binding promotes an acireductone dioxygenase reaction producing 2-keto-4-methylthiobutyrate, while nickel-binding promotes an acireductone dioxygenase reaction producing 3-(methylsulfanyl)propanoate.</text>
</comment>
<keyword evidence="4" id="KW-0533">Nickel</keyword>
<feature type="region of interest" description="Disordered" evidence="5">
    <location>
        <begin position="108"/>
        <end position="172"/>
    </location>
</feature>
<evidence type="ECO:0000256" key="1">
    <source>
        <dbReference type="ARBA" id="ARBA00004413"/>
    </source>
</evidence>
<dbReference type="GO" id="GO:0019509">
    <property type="term" value="P:L-methionine salvage from methylthioadenosine"/>
    <property type="evidence" value="ECO:0007669"/>
    <property type="project" value="UniProtKB-UniRule"/>
</dbReference>
<dbReference type="CDD" id="cd02232">
    <property type="entry name" value="cupin_ARD"/>
    <property type="match status" value="1"/>
</dbReference>
<dbReference type="UniPathway" id="UPA00904">
    <property type="reaction ID" value="UER00878"/>
</dbReference>
<keyword evidence="4" id="KW-0408">Iron</keyword>
<accession>A0A445BFP7</accession>
<dbReference type="AlphaFoldDB" id="A0A445BFP7"/>
<dbReference type="GO" id="GO:0005737">
    <property type="term" value="C:cytoplasm"/>
    <property type="evidence" value="ECO:0007669"/>
    <property type="project" value="UniProtKB-SubCell"/>
</dbReference>
<evidence type="ECO:0000313" key="8">
    <source>
        <dbReference type="Proteomes" id="UP000289738"/>
    </source>
</evidence>
<dbReference type="Proteomes" id="UP000289738">
    <property type="component" value="Chromosome A09"/>
</dbReference>
<sequence>MKRRAYKQSSKRSHLSINLYGKEEKEEEERQAMNGAGPTATATATATATFRSILDKPLHQLTEDDISQLTREDCRRFLKEKGMRRPSWNKSQAIQQVISLKALLEPSNDDAPAVVPTLHSTSPPRPPPQPQGDLNDAPPAEDPALHAADDIQKSASSPEKPTETNDTNVVSPRACATSGVGQMTIFYCGKVNVYDGVSPDKAQAIMQLAASPVQFAQEDPVNRNTTVWVSPCHIPLDKDVPVPVDTTMVQVAQADKMMEYPLHYREKGIIARDADLDGQASRQVSLQRYREKRKDRGRLKGKKLPGVTSSNLEMYLLPPKIQTSNGNSSRSSTCSPPQPRPPLAFSGSADNPLKVGLPIDLNDKEPGAAIFPGTYDAWFMDDSNEDPRLPHQTNPKHSVSLNQLSELGVLYWKLNPNIYEDDQELNKIRETRGYNYMDILDLCPEKVENYEEKLKNFYTEHIHQDEEIRYCLEGSGYFDVRDKDDRWIRIWIKAGDLIILPAGIYHRFTLDTSNYVKLMRLFMGEPVWTAYNRPQEDNPARKEYIKSLTEKPGVPVAAH</sequence>
<feature type="compositionally biased region" description="Basic and acidic residues" evidence="5">
    <location>
        <begin position="143"/>
        <end position="152"/>
    </location>
</feature>
<dbReference type="FunFam" id="2.60.120.10:FF:000031">
    <property type="entry name" value="1,2-dihydroxy-3-keto-5-methylthiopentene dioxygenase"/>
    <property type="match status" value="1"/>
</dbReference>
<dbReference type="GO" id="GO:0005886">
    <property type="term" value="C:plasma membrane"/>
    <property type="evidence" value="ECO:0007669"/>
    <property type="project" value="UniProtKB-SubCell"/>
</dbReference>
<keyword evidence="8" id="KW-1185">Reference proteome</keyword>
<dbReference type="SMART" id="SM00979">
    <property type="entry name" value="TIFY"/>
    <property type="match status" value="1"/>
</dbReference>
<dbReference type="EMBL" id="SDMP01000009">
    <property type="protein sequence ID" value="RYR37512.1"/>
    <property type="molecule type" value="Genomic_DNA"/>
</dbReference>
<evidence type="ECO:0000256" key="4">
    <source>
        <dbReference type="HAMAP-Rule" id="MF_03154"/>
    </source>
</evidence>
<feature type="binding site" evidence="4">
    <location>
        <position position="461"/>
    </location>
    <ligand>
        <name>Fe(2+)</name>
        <dbReference type="ChEBI" id="CHEBI:29033"/>
        <note>for iron-dependent acireductone dioxygenase activity</note>
    </ligand>
</feature>
<feature type="binding site" evidence="4">
    <location>
        <position position="467"/>
    </location>
    <ligand>
        <name>Fe(2+)</name>
        <dbReference type="ChEBI" id="CHEBI:29033"/>
        <note>for iron-dependent acireductone dioxygenase activity</note>
    </ligand>
</feature>
<feature type="compositionally biased region" description="Basic residues" evidence="5">
    <location>
        <begin position="1"/>
        <end position="14"/>
    </location>
</feature>
<dbReference type="InterPro" id="IPR011051">
    <property type="entry name" value="RmlC_Cupin_sf"/>
</dbReference>
<proteinExistence type="inferred from homology"/>
<name>A0A445BFP7_ARAHY</name>
<comment type="catalytic activity">
    <reaction evidence="4">
        <text>1,2-dihydroxy-5-(methylsulfanyl)pent-1-en-3-one + O2 = 3-(methylsulfanyl)propanoate + CO + formate + 2 H(+)</text>
        <dbReference type="Rhea" id="RHEA:14161"/>
        <dbReference type="ChEBI" id="CHEBI:15378"/>
        <dbReference type="ChEBI" id="CHEBI:15379"/>
        <dbReference type="ChEBI" id="CHEBI:15740"/>
        <dbReference type="ChEBI" id="CHEBI:17245"/>
        <dbReference type="ChEBI" id="CHEBI:49016"/>
        <dbReference type="ChEBI" id="CHEBI:49252"/>
        <dbReference type="EC" id="1.13.11.53"/>
    </reaction>
</comment>
<evidence type="ECO:0000256" key="5">
    <source>
        <dbReference type="SAM" id="MobiDB-lite"/>
    </source>
</evidence>
<feature type="domain" description="Tify" evidence="6">
    <location>
        <begin position="176"/>
        <end position="211"/>
    </location>
</feature>
<dbReference type="EC" id="1.13.11.54" evidence="4"/>
<dbReference type="GO" id="GO:0010308">
    <property type="term" value="F:acireductone dioxygenase (Ni2+-requiring) activity"/>
    <property type="evidence" value="ECO:0007669"/>
    <property type="project" value="UniProtKB-UniRule"/>
</dbReference>
<dbReference type="EMBL" id="SDMP01000009">
    <property type="protein sequence ID" value="RYR37513.1"/>
    <property type="molecule type" value="Genomic_DNA"/>
</dbReference>
<feature type="binding site" evidence="4">
    <location>
        <position position="463"/>
    </location>
    <ligand>
        <name>Fe(2+)</name>
        <dbReference type="ChEBI" id="CHEBI:29033"/>
        <note>for iron-dependent acireductone dioxygenase activity</note>
    </ligand>
</feature>
<keyword evidence="4" id="KW-0560">Oxidoreductase</keyword>
<dbReference type="STRING" id="3818.A0A445BFP7"/>
<dbReference type="InterPro" id="IPR027496">
    <property type="entry name" value="ARD_euk"/>
</dbReference>